<dbReference type="PANTHER" id="PTHR32234">
    <property type="entry name" value="THIOL:DISULFIDE INTERCHANGE PROTEIN DSBD"/>
    <property type="match status" value="1"/>
</dbReference>
<keyword evidence="5 6" id="KW-0472">Membrane</keyword>
<dbReference type="PANTHER" id="PTHR32234:SF3">
    <property type="entry name" value="SUPPRESSION OF COPPER SENSITIVITY PROTEIN"/>
    <property type="match status" value="1"/>
</dbReference>
<dbReference type="PROSITE" id="PS51354">
    <property type="entry name" value="GLUTAREDOXIN_2"/>
    <property type="match status" value="1"/>
</dbReference>
<dbReference type="GO" id="GO:0015035">
    <property type="term" value="F:protein-disulfide reductase activity"/>
    <property type="evidence" value="ECO:0007669"/>
    <property type="project" value="TreeGrafter"/>
</dbReference>
<evidence type="ECO:0000256" key="2">
    <source>
        <dbReference type="ARBA" id="ARBA00022692"/>
    </source>
</evidence>
<dbReference type="InterPro" id="IPR003834">
    <property type="entry name" value="Cyt_c_assmbl_TM_dom"/>
</dbReference>
<feature type="transmembrane region" description="Helical" evidence="6">
    <location>
        <begin position="421"/>
        <end position="443"/>
    </location>
</feature>
<keyword evidence="4 6" id="KW-1133">Transmembrane helix</keyword>
<dbReference type="Gene3D" id="3.40.30.10">
    <property type="entry name" value="Glutaredoxin"/>
    <property type="match status" value="1"/>
</dbReference>
<reference evidence="9 10" key="1">
    <citation type="submission" date="2020-02" db="EMBL/GenBank/DDBJ databases">
        <title>Albibacoteraceae fam. nov., the first described family within the subdivision 4 Verrucomicrobia.</title>
        <authorList>
            <person name="Xi F."/>
        </authorList>
    </citation>
    <scope>NUCLEOTIDE SEQUENCE [LARGE SCALE GENOMIC DNA]</scope>
    <source>
        <strain evidence="9 10">CK1056</strain>
    </source>
</reference>
<evidence type="ECO:0000256" key="3">
    <source>
        <dbReference type="ARBA" id="ARBA00022748"/>
    </source>
</evidence>
<evidence type="ECO:0000256" key="1">
    <source>
        <dbReference type="ARBA" id="ARBA00004141"/>
    </source>
</evidence>
<dbReference type="GO" id="GO:0045454">
    <property type="term" value="P:cell redox homeostasis"/>
    <property type="evidence" value="ECO:0007669"/>
    <property type="project" value="TreeGrafter"/>
</dbReference>
<dbReference type="CDD" id="cd02953">
    <property type="entry name" value="DsbDgamma"/>
    <property type="match status" value="1"/>
</dbReference>
<evidence type="ECO:0000256" key="5">
    <source>
        <dbReference type="ARBA" id="ARBA00023136"/>
    </source>
</evidence>
<comment type="caution">
    <text evidence="9">The sequence shown here is derived from an EMBL/GenBank/DDBJ whole genome shotgun (WGS) entry which is preliminary data.</text>
</comment>
<dbReference type="Proteomes" id="UP000478417">
    <property type="component" value="Unassembled WGS sequence"/>
</dbReference>
<dbReference type="SUPFAM" id="SSF52833">
    <property type="entry name" value="Thioredoxin-like"/>
    <property type="match status" value="1"/>
</dbReference>
<feature type="transmembrane region" description="Helical" evidence="6">
    <location>
        <begin position="455"/>
        <end position="483"/>
    </location>
</feature>
<dbReference type="RefSeq" id="WP_163963573.1">
    <property type="nucleotide sequence ID" value="NZ_JAAGNX010000002.1"/>
</dbReference>
<comment type="subcellular location">
    <subcellularLocation>
        <location evidence="1">Membrane</location>
        <topology evidence="1">Multi-pass membrane protein</topology>
    </subcellularLocation>
</comment>
<organism evidence="9 10">
    <name type="scientific">Oceanipulchritudo coccoides</name>
    <dbReference type="NCBI Taxonomy" id="2706888"/>
    <lineage>
        <taxon>Bacteria</taxon>
        <taxon>Pseudomonadati</taxon>
        <taxon>Verrucomicrobiota</taxon>
        <taxon>Opitutia</taxon>
        <taxon>Puniceicoccales</taxon>
        <taxon>Oceanipulchritudinaceae</taxon>
        <taxon>Oceanipulchritudo</taxon>
    </lineage>
</organism>
<dbReference type="EMBL" id="JAAGNX010000002">
    <property type="protein sequence ID" value="NDV62032.1"/>
    <property type="molecule type" value="Genomic_DNA"/>
</dbReference>
<dbReference type="GO" id="GO:0017004">
    <property type="term" value="P:cytochrome complex assembly"/>
    <property type="evidence" value="ECO:0007669"/>
    <property type="project" value="UniProtKB-KW"/>
</dbReference>
<sequence>MQFTSKIPRILIAGISLLGLSPLIAQNSERLRDQFVEGVLIGEMEHLQPGTPYRVGLLLDHDPGWHTYWKSTATGYATSIDWDLPEGFTVSDIAWPTPKVYDFQGWTEFVYEGEVLLMVTLTPPADFPPGEVKIGFTAEWLMCEAVCVPGSISSSLTLPVKDSPPAPSSEWSGIFGQTTRNLPAKPDNYTLQAWSSGAQVTLELKGELPESVYFFDDQAAFEASLETNFSKTGPDTLQVRLTLDKATNNMPARLTGVLKAKAGWPGADDRPSIAIDLPISAQAPAASTSSPEITLGILLLAFTGGLILNLMPCVFPVLGIKIMGFVGQAGSSKGKIATHGLIFTAGVLLSFWTLAAVLLILRSGGSQLGWGFQLQSPGFVLALTLLLFAFALNMSGLFEFGQSAVGVGSELTGKSGFTGSFFSGVLATVVATPCAAPFLAPALGAALTLPAASSFLVFTLIALGLSTPYMLLSVFPALLNYLPRPGAWMETFKQFMSFLLYATVGFLIWVLAGQLSEEAGFPVFSLLKVLLSLVVLAFALWIFGRWGAFHQKKKTRFMATGISAAILIGALALGISGTQAAESGSNALDWQKWEPGKAESLASDGKIVYVDFTARWCVTCQTNKAAVFSSSKVLQRFADLEVITLKADWTNQDPEISQALAKFGRSAVPFNLVYGPHLESPEILPELLTPGIVLEAVEAAAAP</sequence>
<dbReference type="AlphaFoldDB" id="A0A6B2M0V7"/>
<feature type="transmembrane region" description="Helical" evidence="6">
    <location>
        <begin position="381"/>
        <end position="400"/>
    </location>
</feature>
<feature type="transmembrane region" description="Helical" evidence="6">
    <location>
        <begin position="555"/>
        <end position="575"/>
    </location>
</feature>
<evidence type="ECO:0000259" key="8">
    <source>
        <dbReference type="Pfam" id="PF11412"/>
    </source>
</evidence>
<feature type="transmembrane region" description="Helical" evidence="6">
    <location>
        <begin position="295"/>
        <end position="320"/>
    </location>
</feature>
<accession>A0A6B2M0V7</accession>
<dbReference type="Pfam" id="PF11412">
    <property type="entry name" value="DsbD_N"/>
    <property type="match status" value="1"/>
</dbReference>
<dbReference type="InterPro" id="IPR028250">
    <property type="entry name" value="DsbDN"/>
</dbReference>
<evidence type="ECO:0000313" key="10">
    <source>
        <dbReference type="Proteomes" id="UP000478417"/>
    </source>
</evidence>
<dbReference type="InterPro" id="IPR035671">
    <property type="entry name" value="DsbD_gamma"/>
</dbReference>
<evidence type="ECO:0000256" key="4">
    <source>
        <dbReference type="ARBA" id="ARBA00022989"/>
    </source>
</evidence>
<feature type="transmembrane region" description="Helical" evidence="6">
    <location>
        <begin position="495"/>
        <end position="515"/>
    </location>
</feature>
<feature type="domain" description="Thiol:disulfide interchange protein DsbD N-terminal" evidence="8">
    <location>
        <begin position="49"/>
        <end position="151"/>
    </location>
</feature>
<evidence type="ECO:0000259" key="7">
    <source>
        <dbReference type="Pfam" id="PF02683"/>
    </source>
</evidence>
<keyword evidence="2 6" id="KW-0812">Transmembrane</keyword>
<proteinExistence type="predicted"/>
<evidence type="ECO:0000313" key="9">
    <source>
        <dbReference type="EMBL" id="NDV62032.1"/>
    </source>
</evidence>
<dbReference type="Pfam" id="PF02683">
    <property type="entry name" value="DsbD_TM"/>
    <property type="match status" value="1"/>
</dbReference>
<feature type="transmembrane region" description="Helical" evidence="6">
    <location>
        <begin position="341"/>
        <end position="361"/>
    </location>
</feature>
<name>A0A6B2M0V7_9BACT</name>
<keyword evidence="3" id="KW-0201">Cytochrome c-type biogenesis</keyword>
<gene>
    <name evidence="9" type="ORF">G0Q06_06200</name>
</gene>
<dbReference type="Pfam" id="PF13899">
    <property type="entry name" value="Thioredoxin_7"/>
    <property type="match status" value="1"/>
</dbReference>
<protein>
    <submittedName>
        <fullName evidence="9">Uncharacterized protein</fullName>
    </submittedName>
</protein>
<feature type="transmembrane region" description="Helical" evidence="6">
    <location>
        <begin position="521"/>
        <end position="543"/>
    </location>
</feature>
<feature type="domain" description="Cytochrome C biogenesis protein transmembrane" evidence="7">
    <location>
        <begin position="297"/>
        <end position="505"/>
    </location>
</feature>
<dbReference type="GO" id="GO:0016020">
    <property type="term" value="C:membrane"/>
    <property type="evidence" value="ECO:0007669"/>
    <property type="project" value="UniProtKB-SubCell"/>
</dbReference>
<dbReference type="InterPro" id="IPR036249">
    <property type="entry name" value="Thioredoxin-like_sf"/>
</dbReference>
<keyword evidence="10" id="KW-1185">Reference proteome</keyword>
<evidence type="ECO:0000256" key="6">
    <source>
        <dbReference type="SAM" id="Phobius"/>
    </source>
</evidence>